<gene>
    <name evidence="5" type="ORF">C9374_012904</name>
</gene>
<dbReference type="GeneID" id="68105358"/>
<dbReference type="InterPro" id="IPR029063">
    <property type="entry name" value="SAM-dependent_MTases_sf"/>
</dbReference>
<evidence type="ECO:0000256" key="3">
    <source>
        <dbReference type="ARBA" id="ARBA00044712"/>
    </source>
</evidence>
<dbReference type="RefSeq" id="XP_044542232.1">
    <property type="nucleotide sequence ID" value="XM_044688722.1"/>
</dbReference>
<keyword evidence="2" id="KW-0808">Transferase</keyword>
<dbReference type="PANTHER" id="PTHR43591:SF110">
    <property type="entry name" value="RHODANESE DOMAIN-CONTAINING PROTEIN"/>
    <property type="match status" value="1"/>
</dbReference>
<evidence type="ECO:0000256" key="2">
    <source>
        <dbReference type="ARBA" id="ARBA00022679"/>
    </source>
</evidence>
<name>A0AA88GCP1_NAELO</name>
<dbReference type="AlphaFoldDB" id="A0AA88GCP1"/>
<keyword evidence="6" id="KW-1185">Reference proteome</keyword>
<dbReference type="EMBL" id="PYSW02000061">
    <property type="protein sequence ID" value="KAG2373058.1"/>
    <property type="molecule type" value="Genomic_DNA"/>
</dbReference>
<dbReference type="SUPFAM" id="SSF53335">
    <property type="entry name" value="S-adenosyl-L-methionine-dependent methyltransferases"/>
    <property type="match status" value="1"/>
</dbReference>
<accession>A0AA88GCP1</accession>
<protein>
    <recommendedName>
        <fullName evidence="4">mRNA cap 0 methyltransferase domain-containing protein</fullName>
    </recommendedName>
</protein>
<evidence type="ECO:0000313" key="5">
    <source>
        <dbReference type="EMBL" id="KAG2373058.1"/>
    </source>
</evidence>
<comment type="caution">
    <text evidence="5">The sequence shown here is derived from an EMBL/GenBank/DDBJ whole genome shotgun (WGS) entry which is preliminary data.</text>
</comment>
<dbReference type="PANTHER" id="PTHR43591">
    <property type="entry name" value="METHYLTRANSFERASE"/>
    <property type="match status" value="1"/>
</dbReference>
<proteinExistence type="predicted"/>
<organism evidence="5 6">
    <name type="scientific">Naegleria lovaniensis</name>
    <name type="common">Amoeba</name>
    <dbReference type="NCBI Taxonomy" id="51637"/>
    <lineage>
        <taxon>Eukaryota</taxon>
        <taxon>Discoba</taxon>
        <taxon>Heterolobosea</taxon>
        <taxon>Tetramitia</taxon>
        <taxon>Eutetramitia</taxon>
        <taxon>Vahlkampfiidae</taxon>
        <taxon>Naegleria</taxon>
    </lineage>
</organism>
<keyword evidence="1" id="KW-0489">Methyltransferase</keyword>
<dbReference type="InterPro" id="IPR004971">
    <property type="entry name" value="mRNA_G-N7_MeTrfase_dom"/>
</dbReference>
<sequence length="308" mass="35496">MASQSSQETKEIYDKISSKYDLIQFHPNYKHITGPTFLKHFNHSLQHVSTSNTPKIKLLNLACGSGHDTFSLWNQFHSQLEAILSVDLSPEMINIANQSKQKRMEKNHLSHFPVHFIVGDVLELDKNEAMKQWIHQHLDPSTSSSETACFDLVSACFLLHYSSSVEELETMCEQISRVLKPGGSFVTLNTDPFLNQAFVSEKQQTFGCFRSQFPTAEKEGRSVMKDGDRFEFSIDLNFNEDNKHEDYVVKFFNHHFNAETYEKSLKKAGFHTVKFHPMEMIGTLQRKDLQNFGNYLEHNGMICIEAFK</sequence>
<dbReference type="Proteomes" id="UP000816034">
    <property type="component" value="Unassembled WGS sequence"/>
</dbReference>
<evidence type="ECO:0000313" key="6">
    <source>
        <dbReference type="Proteomes" id="UP000816034"/>
    </source>
</evidence>
<dbReference type="GO" id="GO:0004482">
    <property type="term" value="F:mRNA 5'-cap (guanine-N7-)-methyltransferase activity"/>
    <property type="evidence" value="ECO:0007669"/>
    <property type="project" value="UniProtKB-EC"/>
</dbReference>
<reference evidence="5 6" key="1">
    <citation type="journal article" date="2018" name="BMC Genomics">
        <title>The genome of Naegleria lovaniensis, the basis for a comparative approach to unravel pathogenicity factors of the human pathogenic amoeba N. fowleri.</title>
        <authorList>
            <person name="Liechti N."/>
            <person name="Schurch N."/>
            <person name="Bruggmann R."/>
            <person name="Wittwer M."/>
        </authorList>
    </citation>
    <scope>NUCLEOTIDE SEQUENCE [LARGE SCALE GENOMIC DNA]</scope>
    <source>
        <strain evidence="5 6">ATCC 30569</strain>
    </source>
</reference>
<dbReference type="Pfam" id="PF03291">
    <property type="entry name" value="mRNA_G-N7_MeTrfase"/>
    <property type="match status" value="1"/>
</dbReference>
<feature type="domain" description="MRNA cap 0 methyltransferase" evidence="4">
    <location>
        <begin position="47"/>
        <end position="265"/>
    </location>
</feature>
<comment type="catalytic activity">
    <reaction evidence="3">
        <text>a 5'-end (5'-triphosphoguanosine)-ribonucleoside in mRNA + S-adenosyl-L-methionine = a 5'-end (N(7)-methyl 5'-triphosphoguanosine)-ribonucleoside in mRNA + S-adenosyl-L-homocysteine</text>
        <dbReference type="Rhea" id="RHEA:67008"/>
        <dbReference type="Rhea" id="RHEA-COMP:17166"/>
        <dbReference type="Rhea" id="RHEA-COMP:17167"/>
        <dbReference type="ChEBI" id="CHEBI:57856"/>
        <dbReference type="ChEBI" id="CHEBI:59789"/>
        <dbReference type="ChEBI" id="CHEBI:156461"/>
        <dbReference type="ChEBI" id="CHEBI:167617"/>
        <dbReference type="EC" id="2.1.1.56"/>
    </reaction>
</comment>
<evidence type="ECO:0000259" key="4">
    <source>
        <dbReference type="Pfam" id="PF03291"/>
    </source>
</evidence>
<dbReference type="CDD" id="cd02440">
    <property type="entry name" value="AdoMet_MTases"/>
    <property type="match status" value="1"/>
</dbReference>
<evidence type="ECO:0000256" key="1">
    <source>
        <dbReference type="ARBA" id="ARBA00022603"/>
    </source>
</evidence>
<dbReference type="Gene3D" id="3.40.50.150">
    <property type="entry name" value="Vaccinia Virus protein VP39"/>
    <property type="match status" value="1"/>
</dbReference>